<accession>A0A6A5YQ28</accession>
<dbReference type="AlphaFoldDB" id="A0A6A5YQ28"/>
<protein>
    <submittedName>
        <fullName evidence="1">Uncharacterized protein</fullName>
    </submittedName>
</protein>
<proteinExistence type="predicted"/>
<reference evidence="1" key="1">
    <citation type="journal article" date="2020" name="Stud. Mycol.">
        <title>101 Dothideomycetes genomes: a test case for predicting lifestyles and emergence of pathogens.</title>
        <authorList>
            <person name="Haridas S."/>
            <person name="Albert R."/>
            <person name="Binder M."/>
            <person name="Bloem J."/>
            <person name="Labutti K."/>
            <person name="Salamov A."/>
            <person name="Andreopoulos B."/>
            <person name="Baker S."/>
            <person name="Barry K."/>
            <person name="Bills G."/>
            <person name="Bluhm B."/>
            <person name="Cannon C."/>
            <person name="Castanera R."/>
            <person name="Culley D."/>
            <person name="Daum C."/>
            <person name="Ezra D."/>
            <person name="Gonzalez J."/>
            <person name="Henrissat B."/>
            <person name="Kuo A."/>
            <person name="Liang C."/>
            <person name="Lipzen A."/>
            <person name="Lutzoni F."/>
            <person name="Magnuson J."/>
            <person name="Mondo S."/>
            <person name="Nolan M."/>
            <person name="Ohm R."/>
            <person name="Pangilinan J."/>
            <person name="Park H.-J."/>
            <person name="Ramirez L."/>
            <person name="Alfaro M."/>
            <person name="Sun H."/>
            <person name="Tritt A."/>
            <person name="Yoshinaga Y."/>
            <person name="Zwiers L.-H."/>
            <person name="Turgeon B."/>
            <person name="Goodwin S."/>
            <person name="Spatafora J."/>
            <person name="Crous P."/>
            <person name="Grigoriev I."/>
        </authorList>
    </citation>
    <scope>NUCLEOTIDE SEQUENCE</scope>
    <source>
        <strain evidence="1">CBS 627.86</strain>
    </source>
</reference>
<name>A0A6A5YQ28_9PLEO</name>
<evidence type="ECO:0000313" key="2">
    <source>
        <dbReference type="Proteomes" id="UP000799770"/>
    </source>
</evidence>
<organism evidence="1 2">
    <name type="scientific">Lophiotrema nucula</name>
    <dbReference type="NCBI Taxonomy" id="690887"/>
    <lineage>
        <taxon>Eukaryota</taxon>
        <taxon>Fungi</taxon>
        <taxon>Dikarya</taxon>
        <taxon>Ascomycota</taxon>
        <taxon>Pezizomycotina</taxon>
        <taxon>Dothideomycetes</taxon>
        <taxon>Pleosporomycetidae</taxon>
        <taxon>Pleosporales</taxon>
        <taxon>Lophiotremataceae</taxon>
        <taxon>Lophiotrema</taxon>
    </lineage>
</organism>
<sequence>MSKKQTYFVVPDEQIEYAPFLKLGNVLFRPIEPDNVLLEPAFESPPITLDAEPHVLTIEDYCIASSRGTDNDFHIMQLYPIMVNNLSFFANTLSFLGLGSNIPPPKTQIANRSGKVKSLQLSWFTPSKAFLEAIRNDADVNDILRNTQERCVFVVTGLVSATGVSIGPSSPDSKANLGPNIQAQRVEGGPVAMNPRKNTLRISAEEREECVLAFKLQKLQLLVNGKVNADIYTEGAYFGQEARKVSVDFDADLDEFDIDGMDLVTVTDETAVGGNEDPGEGSVKEPHEVHVASVTPATPFTEIAEWAASWFA</sequence>
<dbReference type="OrthoDB" id="4661033at2759"/>
<gene>
    <name evidence="1" type="ORF">BDV96DRAFT_262674</name>
</gene>
<evidence type="ECO:0000313" key="1">
    <source>
        <dbReference type="EMBL" id="KAF2108288.1"/>
    </source>
</evidence>
<keyword evidence="2" id="KW-1185">Reference proteome</keyword>
<dbReference type="Proteomes" id="UP000799770">
    <property type="component" value="Unassembled WGS sequence"/>
</dbReference>
<dbReference type="EMBL" id="ML977348">
    <property type="protein sequence ID" value="KAF2108288.1"/>
    <property type="molecule type" value="Genomic_DNA"/>
</dbReference>